<proteinExistence type="predicted"/>
<dbReference type="Pfam" id="PF03184">
    <property type="entry name" value="DDE_1"/>
    <property type="match status" value="1"/>
</dbReference>
<name>A0ABY6LRD5_9ARAC</name>
<gene>
    <name evidence="2" type="ORF">LAZ67_21000822</name>
</gene>
<evidence type="ECO:0000259" key="1">
    <source>
        <dbReference type="Pfam" id="PF03184"/>
    </source>
</evidence>
<keyword evidence="3" id="KW-1185">Reference proteome</keyword>
<dbReference type="Proteomes" id="UP001235939">
    <property type="component" value="Chromosome 21"/>
</dbReference>
<sequence length="186" mass="21572">MEDLGFPLDSCTELVNHLTTCVNKESLTLDLYARLGASFYIRGNSIFCAVFVELFSSAFYAFWEFHPRGLRTLSQSNYNPRNIFNTDETKLLYNCFPDRTLTFKDDRLTVLLACNPNGSQKLKPLIKDKSAEKRCFKGIKSLPTVFRSNKKSWMTTELFNEWLTSVNSDMKKQKRKSYCFGQLHRA</sequence>
<accession>A0ABY6LRD5</accession>
<evidence type="ECO:0000313" key="2">
    <source>
        <dbReference type="EMBL" id="UYV82095.1"/>
    </source>
</evidence>
<reference evidence="2 3" key="1">
    <citation type="submission" date="2022-01" db="EMBL/GenBank/DDBJ databases">
        <title>A chromosomal length assembly of Cordylochernes scorpioides.</title>
        <authorList>
            <person name="Zeh D."/>
            <person name="Zeh J."/>
        </authorList>
    </citation>
    <scope>NUCLEOTIDE SEQUENCE [LARGE SCALE GENOMIC DNA]</scope>
    <source>
        <strain evidence="2">IN4F17</strain>
        <tissue evidence="2">Whole Body</tissue>
    </source>
</reference>
<dbReference type="InterPro" id="IPR050863">
    <property type="entry name" value="CenT-Element_Derived"/>
</dbReference>
<protein>
    <recommendedName>
        <fullName evidence="1">DDE-1 domain-containing protein</fullName>
    </recommendedName>
</protein>
<dbReference type="PANTHER" id="PTHR19303">
    <property type="entry name" value="TRANSPOSON"/>
    <property type="match status" value="1"/>
</dbReference>
<dbReference type="PANTHER" id="PTHR19303:SF73">
    <property type="entry name" value="PROTEIN PDC2"/>
    <property type="match status" value="1"/>
</dbReference>
<dbReference type="InterPro" id="IPR004875">
    <property type="entry name" value="DDE_SF_endonuclease_dom"/>
</dbReference>
<feature type="domain" description="DDE-1" evidence="1">
    <location>
        <begin position="106"/>
        <end position="176"/>
    </location>
</feature>
<organism evidence="2 3">
    <name type="scientific">Cordylochernes scorpioides</name>
    <dbReference type="NCBI Taxonomy" id="51811"/>
    <lineage>
        <taxon>Eukaryota</taxon>
        <taxon>Metazoa</taxon>
        <taxon>Ecdysozoa</taxon>
        <taxon>Arthropoda</taxon>
        <taxon>Chelicerata</taxon>
        <taxon>Arachnida</taxon>
        <taxon>Pseudoscorpiones</taxon>
        <taxon>Cheliferoidea</taxon>
        <taxon>Chernetidae</taxon>
        <taxon>Cordylochernes</taxon>
    </lineage>
</organism>
<dbReference type="EMBL" id="CP092883">
    <property type="protein sequence ID" value="UYV82095.1"/>
    <property type="molecule type" value="Genomic_DNA"/>
</dbReference>
<evidence type="ECO:0000313" key="3">
    <source>
        <dbReference type="Proteomes" id="UP001235939"/>
    </source>
</evidence>